<dbReference type="AlphaFoldDB" id="A0A9Q3DLK5"/>
<sequence>MLRDLCTHICGLAKQRDLFIQVLQKTHDPNSLPISIPITRWNYLLCQFQRAQCFELSITFYKNTPEGEKYHLAEEIWVAIELIEPSLDLFEKACAIFQSKSPTKHLVLPYYKVILNCLTHYDRCNTTLLSTYLLSPNSWASLFGEDYFWCWRRALHPRRVRRRRGGRQSINSFTQPARWSHHCFHRNPLGKSSPKLIMASCCRSSATFFLSSTTANQLWMQSGPNAVFFSHSHHRFTSRYAKVDQNMPRSSPKHEPISISSALKERYITPFKVIYKKIRGKEASSTIDQSSSRLAPAQTQIQYPQGTHVSENLSQPSLKPLPATIREAWAVGLQGQHPGQFSRLRDKAASPIPHISLASPQPPSEHILTSAHSPSHESLSQEPVSPPQPRTTPRKSLLQAYLVLPALLDQSNQPVLNA</sequence>
<protein>
    <submittedName>
        <fullName evidence="2">Uncharacterized protein</fullName>
    </submittedName>
</protein>
<evidence type="ECO:0000313" key="3">
    <source>
        <dbReference type="Proteomes" id="UP000765509"/>
    </source>
</evidence>
<dbReference type="EMBL" id="AVOT02017104">
    <property type="protein sequence ID" value="MBW0502963.1"/>
    <property type="molecule type" value="Genomic_DNA"/>
</dbReference>
<name>A0A9Q3DLK5_9BASI</name>
<feature type="compositionally biased region" description="Polar residues" evidence="1">
    <location>
        <begin position="370"/>
        <end position="383"/>
    </location>
</feature>
<feature type="region of interest" description="Disordered" evidence="1">
    <location>
        <begin position="353"/>
        <end position="393"/>
    </location>
</feature>
<keyword evidence="3" id="KW-1185">Reference proteome</keyword>
<accession>A0A9Q3DLK5</accession>
<proteinExistence type="predicted"/>
<organism evidence="2 3">
    <name type="scientific">Austropuccinia psidii MF-1</name>
    <dbReference type="NCBI Taxonomy" id="1389203"/>
    <lineage>
        <taxon>Eukaryota</taxon>
        <taxon>Fungi</taxon>
        <taxon>Dikarya</taxon>
        <taxon>Basidiomycota</taxon>
        <taxon>Pucciniomycotina</taxon>
        <taxon>Pucciniomycetes</taxon>
        <taxon>Pucciniales</taxon>
        <taxon>Sphaerophragmiaceae</taxon>
        <taxon>Austropuccinia</taxon>
    </lineage>
</organism>
<comment type="caution">
    <text evidence="2">The sequence shown here is derived from an EMBL/GenBank/DDBJ whole genome shotgun (WGS) entry which is preliminary data.</text>
</comment>
<dbReference type="Proteomes" id="UP000765509">
    <property type="component" value="Unassembled WGS sequence"/>
</dbReference>
<evidence type="ECO:0000256" key="1">
    <source>
        <dbReference type="SAM" id="MobiDB-lite"/>
    </source>
</evidence>
<gene>
    <name evidence="2" type="ORF">O181_042678</name>
</gene>
<evidence type="ECO:0000313" key="2">
    <source>
        <dbReference type="EMBL" id="MBW0502963.1"/>
    </source>
</evidence>
<reference evidence="2" key="1">
    <citation type="submission" date="2021-03" db="EMBL/GenBank/DDBJ databases">
        <title>Draft genome sequence of rust myrtle Austropuccinia psidii MF-1, a brazilian biotype.</title>
        <authorList>
            <person name="Quecine M.C."/>
            <person name="Pachon D.M.R."/>
            <person name="Bonatelli M.L."/>
            <person name="Correr F.H."/>
            <person name="Franceschini L.M."/>
            <person name="Leite T.F."/>
            <person name="Margarido G.R.A."/>
            <person name="Almeida C.A."/>
            <person name="Ferrarezi J.A."/>
            <person name="Labate C.A."/>
        </authorList>
    </citation>
    <scope>NUCLEOTIDE SEQUENCE</scope>
    <source>
        <strain evidence="2">MF-1</strain>
    </source>
</reference>